<dbReference type="SUPFAM" id="SSF56784">
    <property type="entry name" value="HAD-like"/>
    <property type="match status" value="1"/>
</dbReference>
<dbReference type="EMBL" id="VBAN01000121">
    <property type="protein sequence ID" value="TMI83203.1"/>
    <property type="molecule type" value="Genomic_DNA"/>
</dbReference>
<dbReference type="PANTHER" id="PTHR10000">
    <property type="entry name" value="PHOSPHOSERINE PHOSPHATASE"/>
    <property type="match status" value="1"/>
</dbReference>
<dbReference type="AlphaFoldDB" id="A0A537JI40"/>
<evidence type="ECO:0000313" key="2">
    <source>
        <dbReference type="Proteomes" id="UP000318093"/>
    </source>
</evidence>
<comment type="caution">
    <text evidence="1">The sequence shown here is derived from an EMBL/GenBank/DDBJ whole genome shotgun (WGS) entry which is preliminary data.</text>
</comment>
<gene>
    <name evidence="1" type="ORF">E6H03_04155</name>
</gene>
<feature type="non-terminal residue" evidence="1">
    <location>
        <position position="70"/>
    </location>
</feature>
<dbReference type="GO" id="GO:0000287">
    <property type="term" value="F:magnesium ion binding"/>
    <property type="evidence" value="ECO:0007669"/>
    <property type="project" value="TreeGrafter"/>
</dbReference>
<dbReference type="Gene3D" id="3.40.50.1000">
    <property type="entry name" value="HAD superfamily/HAD-like"/>
    <property type="match status" value="1"/>
</dbReference>
<dbReference type="GO" id="GO:0005829">
    <property type="term" value="C:cytosol"/>
    <property type="evidence" value="ECO:0007669"/>
    <property type="project" value="TreeGrafter"/>
</dbReference>
<reference evidence="1 2" key="1">
    <citation type="journal article" date="2019" name="Nat. Microbiol.">
        <title>Mediterranean grassland soil C-N compound turnover is dependent on rainfall and depth, and is mediated by genomically divergent microorganisms.</title>
        <authorList>
            <person name="Diamond S."/>
            <person name="Andeer P.F."/>
            <person name="Li Z."/>
            <person name="Crits-Christoph A."/>
            <person name="Burstein D."/>
            <person name="Anantharaman K."/>
            <person name="Lane K.R."/>
            <person name="Thomas B.C."/>
            <person name="Pan C."/>
            <person name="Northen T.R."/>
            <person name="Banfield J.F."/>
        </authorList>
    </citation>
    <scope>NUCLEOTIDE SEQUENCE [LARGE SCALE GENOMIC DNA]</scope>
    <source>
        <strain evidence="1">NP_6</strain>
    </source>
</reference>
<organism evidence="1 2">
    <name type="scientific">Candidatus Segetimicrobium genomatis</name>
    <dbReference type="NCBI Taxonomy" id="2569760"/>
    <lineage>
        <taxon>Bacteria</taxon>
        <taxon>Bacillati</taxon>
        <taxon>Candidatus Sysuimicrobiota</taxon>
        <taxon>Candidatus Sysuimicrobiia</taxon>
        <taxon>Candidatus Sysuimicrobiales</taxon>
        <taxon>Candidatus Segetimicrobiaceae</taxon>
        <taxon>Candidatus Segetimicrobium</taxon>
    </lineage>
</organism>
<dbReference type="Pfam" id="PF08282">
    <property type="entry name" value="Hydrolase_3"/>
    <property type="match status" value="1"/>
</dbReference>
<dbReference type="InterPro" id="IPR023214">
    <property type="entry name" value="HAD_sf"/>
</dbReference>
<protein>
    <submittedName>
        <fullName evidence="1">HAD family phosphatase</fullName>
    </submittedName>
</protein>
<evidence type="ECO:0000313" key="1">
    <source>
        <dbReference type="EMBL" id="TMI83203.1"/>
    </source>
</evidence>
<name>A0A537JI40_9BACT</name>
<accession>A0A537JI40</accession>
<proteinExistence type="predicted"/>
<dbReference type="GO" id="GO:0016791">
    <property type="term" value="F:phosphatase activity"/>
    <property type="evidence" value="ECO:0007669"/>
    <property type="project" value="TreeGrafter"/>
</dbReference>
<dbReference type="PANTHER" id="PTHR10000:SF8">
    <property type="entry name" value="HAD SUPERFAMILY HYDROLASE-LIKE, TYPE 3"/>
    <property type="match status" value="1"/>
</dbReference>
<dbReference type="PROSITE" id="PS01228">
    <property type="entry name" value="COF_1"/>
    <property type="match status" value="1"/>
</dbReference>
<dbReference type="Proteomes" id="UP000318093">
    <property type="component" value="Unassembled WGS sequence"/>
</dbReference>
<sequence length="70" mass="7373">MPDPLPYRLLALDIDGTLVAGDKVVPPGVVRAIKAAQAGGMRVCLATGRRPESARRFVDTVGADPPTIVY</sequence>
<dbReference type="InterPro" id="IPR036412">
    <property type="entry name" value="HAD-like_sf"/>
</dbReference>